<proteinExistence type="predicted"/>
<evidence type="ECO:0000313" key="3">
    <source>
        <dbReference type="Proteomes" id="UP000714275"/>
    </source>
</evidence>
<comment type="caution">
    <text evidence="2">The sequence shown here is derived from an EMBL/GenBank/DDBJ whole genome shotgun (WGS) entry which is preliminary data.</text>
</comment>
<dbReference type="OrthoDB" id="3174109at2759"/>
<evidence type="ECO:0000256" key="1">
    <source>
        <dbReference type="SAM" id="MobiDB-lite"/>
    </source>
</evidence>
<name>A0A9P6ZS03_9AGAM</name>
<feature type="region of interest" description="Disordered" evidence="1">
    <location>
        <begin position="299"/>
        <end position="333"/>
    </location>
</feature>
<protein>
    <submittedName>
        <fullName evidence="2">Uncharacterized protein</fullName>
    </submittedName>
</protein>
<dbReference type="AlphaFoldDB" id="A0A9P6ZS03"/>
<dbReference type="Proteomes" id="UP000714275">
    <property type="component" value="Unassembled WGS sequence"/>
</dbReference>
<organism evidence="2 3">
    <name type="scientific">Suillus placidus</name>
    <dbReference type="NCBI Taxonomy" id="48579"/>
    <lineage>
        <taxon>Eukaryota</taxon>
        <taxon>Fungi</taxon>
        <taxon>Dikarya</taxon>
        <taxon>Basidiomycota</taxon>
        <taxon>Agaricomycotina</taxon>
        <taxon>Agaricomycetes</taxon>
        <taxon>Agaricomycetidae</taxon>
        <taxon>Boletales</taxon>
        <taxon>Suillineae</taxon>
        <taxon>Suillaceae</taxon>
        <taxon>Suillus</taxon>
    </lineage>
</organism>
<feature type="region of interest" description="Disordered" evidence="1">
    <location>
        <begin position="356"/>
        <end position="385"/>
    </location>
</feature>
<sequence length="385" mass="42496">MATTMMKFIDDRHNDPRDRLELMLELATQLLPGTEVYKLYDLILSTCADPPLAYMHLSVVAVLADPLPVSQISELLGPGQGRDIEKVLVQLWSIIDLPTNSTLPVNIYHSSVRDYVSHHSNCCLPQDGHAWELSGGVLCQAMQSQSGLTCIQFPCKIKDIPKWKWTIDDFGFRIRDFTIDTSQDLIVALEIVGHISKCSTGGTTVILILWIALMVNIACGDHGCPWVLQDQRALNLHRKICVEYKKTAVTASQKRKDHVHNAIAAKALKEKLCRPPVSSISPGDACDAHKAILKRSVTEAETFTSNDESSELAPPRRPTVEEMVSLDPDPQSPMDINTIPTYSSTVDSVDAALSESENIDEPITDINPLTSGSFSLQTTEKHQTA</sequence>
<reference evidence="2" key="1">
    <citation type="journal article" date="2020" name="New Phytol.">
        <title>Comparative genomics reveals dynamic genome evolution in host specialist ectomycorrhizal fungi.</title>
        <authorList>
            <person name="Lofgren L.A."/>
            <person name="Nguyen N.H."/>
            <person name="Vilgalys R."/>
            <person name="Ruytinx J."/>
            <person name="Liao H.L."/>
            <person name="Branco S."/>
            <person name="Kuo A."/>
            <person name="LaButti K."/>
            <person name="Lipzen A."/>
            <person name="Andreopoulos W."/>
            <person name="Pangilinan J."/>
            <person name="Riley R."/>
            <person name="Hundley H."/>
            <person name="Na H."/>
            <person name="Barry K."/>
            <person name="Grigoriev I.V."/>
            <person name="Stajich J.E."/>
            <person name="Kennedy P.G."/>
        </authorList>
    </citation>
    <scope>NUCLEOTIDE SEQUENCE</scope>
    <source>
        <strain evidence="2">DOB743</strain>
    </source>
</reference>
<keyword evidence="3" id="KW-1185">Reference proteome</keyword>
<gene>
    <name evidence="2" type="ORF">EV702DRAFT_1234788</name>
</gene>
<accession>A0A9P6ZS03</accession>
<dbReference type="EMBL" id="JABBWD010000032">
    <property type="protein sequence ID" value="KAG1775705.1"/>
    <property type="molecule type" value="Genomic_DNA"/>
</dbReference>
<feature type="compositionally biased region" description="Polar residues" evidence="1">
    <location>
        <begin position="367"/>
        <end position="378"/>
    </location>
</feature>
<evidence type="ECO:0000313" key="2">
    <source>
        <dbReference type="EMBL" id="KAG1775705.1"/>
    </source>
</evidence>